<dbReference type="EMBL" id="CM007383">
    <property type="protein sequence ID" value="ONK74882.1"/>
    <property type="molecule type" value="Genomic_DNA"/>
</dbReference>
<dbReference type="FunFam" id="3.40.640.10:FF:000012">
    <property type="entry name" value="alanine aminotransferase 2"/>
    <property type="match status" value="1"/>
</dbReference>
<dbReference type="GO" id="GO:0047958">
    <property type="term" value="F:glycine:2-oxoglutarate aminotransferase activity"/>
    <property type="evidence" value="ECO:0007669"/>
    <property type="project" value="UniProtKB-EC"/>
</dbReference>
<dbReference type="GO" id="GO:0005777">
    <property type="term" value="C:peroxisome"/>
    <property type="evidence" value="ECO:0007669"/>
    <property type="project" value="UniProtKB-ARBA"/>
</dbReference>
<evidence type="ECO:0000259" key="16">
    <source>
        <dbReference type="Pfam" id="PF00155"/>
    </source>
</evidence>
<evidence type="ECO:0000256" key="14">
    <source>
        <dbReference type="ARBA" id="ARBA00066546"/>
    </source>
</evidence>
<sequence>MLLISKIPPFFDPWRWSRLEIDEGVEVKDSEGTKRRRATRGTIMPKPLDHESINENVKKVAYAVRGELYLRASELQKEGKKIIFTNVGNPHALGQKPLTFPRQVVALCQAPFLLDDPNVGLVFPADAIARAKHYLSLTSGGLGAYSDSRGLPGIRKEVAEFIERRDGYPSNPDLIFLTDGASKGVMQMLNTIIRNEKDGILVPVPQYPLYSATIQLYGGSLVPYYLDEESNWGLDLNNVRQSVMQARSKGITVRAMVIINPGNPTGQCLSEANLRELLRFCLYENLVLLADEVYQQNIYQDERPFISAKKILLDMGLPISKEVQLVSFHTVSKGYWGECGQRGGYFEMTNLPPETVDEVYKVASVSLSPNVPGQIFLGLMVNPPKPGDISYLKFTEESKAVLGSLRKRARIMTDGFNSCRNVVCNFTEGAMYSFPQIRLPPKAIEAAKKAGKVPDVFYCLKLLEATGISTVPGSGFGQKEGVFHLRTTILPAEEEMPAIMASFKKFNDEFMEQYEGYRGYSRMLRAAPPKRHLLWAVVDLDELGPGCDIDGHRGLYVTR</sequence>
<evidence type="ECO:0000256" key="9">
    <source>
        <dbReference type="ARBA" id="ARBA00025709"/>
    </source>
</evidence>
<dbReference type="GO" id="GO:0004021">
    <property type="term" value="F:L-alanine:2-oxoglutarate aminotransferase activity"/>
    <property type="evidence" value="ECO:0007669"/>
    <property type="project" value="UniProtKB-EC"/>
</dbReference>
<evidence type="ECO:0000256" key="8">
    <source>
        <dbReference type="ARBA" id="ARBA00025708"/>
    </source>
</evidence>
<feature type="domain" description="Aminotransferase class I/classII large" evidence="16">
    <location>
        <begin position="126"/>
        <end position="489"/>
    </location>
</feature>
<dbReference type="Gene3D" id="1.10.287.1970">
    <property type="match status" value="1"/>
</dbReference>
<comment type="cofactor">
    <cofactor evidence="2">
        <name>pyridoxal 5'-phosphate</name>
        <dbReference type="ChEBI" id="CHEBI:597326"/>
    </cofactor>
</comment>
<dbReference type="InterPro" id="IPR004839">
    <property type="entry name" value="Aminotransferase_I/II_large"/>
</dbReference>
<comment type="function">
    <text evidence="13">Transfer of C3 units between the cytosol of mesophyll and bundle sheath cells to maintain a nitrogen-carbon balance in the C4-dicarboxylic pathway.</text>
</comment>
<dbReference type="OMA" id="GTQHFRV"/>
<dbReference type="Gene3D" id="3.90.1150.10">
    <property type="entry name" value="Aspartate Aminotransferase, domain 1"/>
    <property type="match status" value="1"/>
</dbReference>
<evidence type="ECO:0000256" key="7">
    <source>
        <dbReference type="ARBA" id="ARBA00022898"/>
    </source>
</evidence>
<dbReference type="EC" id="2.6.1.44" evidence="4"/>
<name>A0A5P1F9P0_ASPOF</name>
<dbReference type="Proteomes" id="UP000243459">
    <property type="component" value="Chromosome 3"/>
</dbReference>
<dbReference type="InterPro" id="IPR015422">
    <property type="entry name" value="PyrdxlP-dep_Trfase_small"/>
</dbReference>
<dbReference type="CDD" id="cd00609">
    <property type="entry name" value="AAT_like"/>
    <property type="match status" value="1"/>
</dbReference>
<dbReference type="UniPathway" id="UPA00322"/>
<evidence type="ECO:0000313" key="18">
    <source>
        <dbReference type="Proteomes" id="UP000243459"/>
    </source>
</evidence>
<dbReference type="EC" id="2.6.1.4" evidence="14"/>
<dbReference type="PANTHER" id="PTHR11751:SF373">
    <property type="entry name" value="GLUTAMATE--GLYOXYLATE AMINOTRANSFERASE 2"/>
    <property type="match status" value="1"/>
</dbReference>
<keyword evidence="18" id="KW-1185">Reference proteome</keyword>
<dbReference type="GO" id="GO:0009853">
    <property type="term" value="P:photorespiration"/>
    <property type="evidence" value="ECO:0007669"/>
    <property type="project" value="TreeGrafter"/>
</dbReference>
<comment type="subunit">
    <text evidence="3">Homodimer.</text>
</comment>
<comment type="pathway">
    <text evidence="8">Amino-acid degradation; L-alanine degradation via transaminase pathway; pyruvate from L-alanine: step 1/1.</text>
</comment>
<dbReference type="FunFam" id="1.10.287.1970:FF:000001">
    <property type="entry name" value="Alanine aminotransferase 2"/>
    <property type="match status" value="1"/>
</dbReference>
<keyword evidence="5" id="KW-0032">Aminotransferase</keyword>
<proteinExistence type="inferred from homology"/>
<dbReference type="FunFam" id="3.90.1150.10:FF:000010">
    <property type="entry name" value="Alanine aminotransferase 2"/>
    <property type="match status" value="1"/>
</dbReference>
<dbReference type="EC" id="2.6.1.2" evidence="11"/>
<dbReference type="Pfam" id="PF00155">
    <property type="entry name" value="Aminotran_1_2"/>
    <property type="match status" value="1"/>
</dbReference>
<evidence type="ECO:0000313" key="17">
    <source>
        <dbReference type="EMBL" id="ONK74882.1"/>
    </source>
</evidence>
<gene>
    <name evidence="17" type="ORF">A4U43_C03F11090</name>
</gene>
<dbReference type="GO" id="GO:0042853">
    <property type="term" value="P:L-alanine catabolic process"/>
    <property type="evidence" value="ECO:0007669"/>
    <property type="project" value="UniProtKB-UniPathway"/>
</dbReference>
<evidence type="ECO:0000256" key="2">
    <source>
        <dbReference type="ARBA" id="ARBA00001933"/>
    </source>
</evidence>
<evidence type="ECO:0000256" key="10">
    <source>
        <dbReference type="ARBA" id="ARBA00025785"/>
    </source>
</evidence>
<comment type="pathway">
    <text evidence="9">Photosynthesis; C4 acid pathway.</text>
</comment>
<dbReference type="Gramene" id="ONK74882">
    <property type="protein sequence ID" value="ONK74882"/>
    <property type="gene ID" value="A4U43_C03F11090"/>
</dbReference>
<evidence type="ECO:0000256" key="11">
    <source>
        <dbReference type="ARBA" id="ARBA00026106"/>
    </source>
</evidence>
<comment type="catalytic activity">
    <reaction evidence="1">
        <text>glyoxylate + L-alanine = glycine + pyruvate</text>
        <dbReference type="Rhea" id="RHEA:24248"/>
        <dbReference type="ChEBI" id="CHEBI:15361"/>
        <dbReference type="ChEBI" id="CHEBI:36655"/>
        <dbReference type="ChEBI" id="CHEBI:57305"/>
        <dbReference type="ChEBI" id="CHEBI:57972"/>
        <dbReference type="EC" id="2.6.1.44"/>
    </reaction>
</comment>
<evidence type="ECO:0000256" key="12">
    <source>
        <dbReference type="ARBA" id="ARBA00052537"/>
    </source>
</evidence>
<dbReference type="SUPFAM" id="SSF53383">
    <property type="entry name" value="PLP-dependent transferases"/>
    <property type="match status" value="1"/>
</dbReference>
<keyword evidence="6" id="KW-0808">Transferase</keyword>
<evidence type="ECO:0000256" key="3">
    <source>
        <dbReference type="ARBA" id="ARBA00011738"/>
    </source>
</evidence>
<reference evidence="18" key="1">
    <citation type="journal article" date="2017" name="Nat. Commun.">
        <title>The asparagus genome sheds light on the origin and evolution of a young Y chromosome.</title>
        <authorList>
            <person name="Harkess A."/>
            <person name="Zhou J."/>
            <person name="Xu C."/>
            <person name="Bowers J.E."/>
            <person name="Van der Hulst R."/>
            <person name="Ayyampalayam S."/>
            <person name="Mercati F."/>
            <person name="Riccardi P."/>
            <person name="McKain M.R."/>
            <person name="Kakrana A."/>
            <person name="Tang H."/>
            <person name="Ray J."/>
            <person name="Groenendijk J."/>
            <person name="Arikit S."/>
            <person name="Mathioni S.M."/>
            <person name="Nakano M."/>
            <person name="Shan H."/>
            <person name="Telgmann-Rauber A."/>
            <person name="Kanno A."/>
            <person name="Yue Z."/>
            <person name="Chen H."/>
            <person name="Li W."/>
            <person name="Chen Y."/>
            <person name="Xu X."/>
            <person name="Zhang Y."/>
            <person name="Luo S."/>
            <person name="Chen H."/>
            <person name="Gao J."/>
            <person name="Mao Z."/>
            <person name="Pires J.C."/>
            <person name="Luo M."/>
            <person name="Kudrna D."/>
            <person name="Wing R.A."/>
            <person name="Meyers B.C."/>
            <person name="Yi K."/>
            <person name="Kong H."/>
            <person name="Lavrijsen P."/>
            <person name="Sunseri F."/>
            <person name="Falavigna A."/>
            <person name="Ye Y."/>
            <person name="Leebens-Mack J.H."/>
            <person name="Chen G."/>
        </authorList>
    </citation>
    <scope>NUCLEOTIDE SEQUENCE [LARGE SCALE GENOMIC DNA]</scope>
    <source>
        <strain evidence="18">cv. DH0086</strain>
    </source>
</reference>
<dbReference type="GO" id="GO:0008453">
    <property type="term" value="F:alanine-glyoxylate transaminase activity"/>
    <property type="evidence" value="ECO:0007669"/>
    <property type="project" value="UniProtKB-EC"/>
</dbReference>
<evidence type="ECO:0000256" key="5">
    <source>
        <dbReference type="ARBA" id="ARBA00022576"/>
    </source>
</evidence>
<comment type="similarity">
    <text evidence="10">Belongs to the class-I pyridoxal-phosphate-dependent aminotransferase family. Alanine aminotransferase subfamily.</text>
</comment>
<protein>
    <recommendedName>
        <fullName evidence="15">Alanine aminotransferase 2</fullName>
        <ecNumber evidence="11">2.6.1.2</ecNumber>
        <ecNumber evidence="14">2.6.1.4</ecNumber>
        <ecNumber evidence="4">2.6.1.44</ecNumber>
    </recommendedName>
</protein>
<organism evidence="17 18">
    <name type="scientific">Asparagus officinalis</name>
    <name type="common">Garden asparagus</name>
    <dbReference type="NCBI Taxonomy" id="4686"/>
    <lineage>
        <taxon>Eukaryota</taxon>
        <taxon>Viridiplantae</taxon>
        <taxon>Streptophyta</taxon>
        <taxon>Embryophyta</taxon>
        <taxon>Tracheophyta</taxon>
        <taxon>Spermatophyta</taxon>
        <taxon>Magnoliopsida</taxon>
        <taxon>Liliopsida</taxon>
        <taxon>Asparagales</taxon>
        <taxon>Asparagaceae</taxon>
        <taxon>Asparagoideae</taxon>
        <taxon>Asparagus</taxon>
    </lineage>
</organism>
<dbReference type="InterPro" id="IPR045088">
    <property type="entry name" value="ALAT1/2-like"/>
</dbReference>
<accession>A0A5P1F9P0</accession>
<evidence type="ECO:0000256" key="15">
    <source>
        <dbReference type="ARBA" id="ARBA00074121"/>
    </source>
</evidence>
<comment type="catalytic activity">
    <reaction evidence="12">
        <text>glycine + 2-oxoglutarate = glyoxylate + L-glutamate</text>
        <dbReference type="Rhea" id="RHEA:14089"/>
        <dbReference type="ChEBI" id="CHEBI:16810"/>
        <dbReference type="ChEBI" id="CHEBI:29985"/>
        <dbReference type="ChEBI" id="CHEBI:36655"/>
        <dbReference type="ChEBI" id="CHEBI:57305"/>
        <dbReference type="EC" id="2.6.1.4"/>
    </reaction>
</comment>
<dbReference type="GO" id="GO:0030170">
    <property type="term" value="F:pyridoxal phosphate binding"/>
    <property type="evidence" value="ECO:0007669"/>
    <property type="project" value="InterPro"/>
</dbReference>
<dbReference type="UniPathway" id="UPA00528">
    <property type="reaction ID" value="UER00586"/>
</dbReference>
<evidence type="ECO:0000256" key="6">
    <source>
        <dbReference type="ARBA" id="ARBA00022679"/>
    </source>
</evidence>
<dbReference type="AlphaFoldDB" id="A0A5P1F9P0"/>
<dbReference type="InterPro" id="IPR015421">
    <property type="entry name" value="PyrdxlP-dep_Trfase_major"/>
</dbReference>
<dbReference type="PANTHER" id="PTHR11751">
    <property type="entry name" value="ALANINE AMINOTRANSFERASE"/>
    <property type="match status" value="1"/>
</dbReference>
<dbReference type="Gene3D" id="3.40.640.10">
    <property type="entry name" value="Type I PLP-dependent aspartate aminotransferase-like (Major domain)"/>
    <property type="match status" value="1"/>
</dbReference>
<dbReference type="InterPro" id="IPR015424">
    <property type="entry name" value="PyrdxlP-dep_Trfase"/>
</dbReference>
<evidence type="ECO:0000256" key="1">
    <source>
        <dbReference type="ARBA" id="ARBA00001781"/>
    </source>
</evidence>
<keyword evidence="7" id="KW-0663">Pyridoxal phosphate</keyword>
<evidence type="ECO:0000256" key="13">
    <source>
        <dbReference type="ARBA" id="ARBA00059319"/>
    </source>
</evidence>
<evidence type="ECO:0000256" key="4">
    <source>
        <dbReference type="ARBA" id="ARBA00013049"/>
    </source>
</evidence>